<dbReference type="GO" id="GO:0005737">
    <property type="term" value="C:cytoplasm"/>
    <property type="evidence" value="ECO:0007669"/>
    <property type="project" value="TreeGrafter"/>
</dbReference>
<sequence length="311" mass="34467">MQFYSDEAIEEVYKMRHAIEDVKSILNDLNDDKIIMKERTVLEVSGTHNTMLYMPCINTKSNYSILKTISIFPENTSKPVSQGVTLLSDLTDGTHIANLESSYLTRLRTGAMSAIATDKLSKQDAEVICVIGTGGMAFEQVLGVIEVRNIKKISLYNRTHEKAKDFKQRLEDFGVTSDIQVFDSVSEAVKNADIINCATRSEKSVFDHKDLQAHTHINGVGSYLPEMREIDTASIKHADTIVLDDLHGAMHEAGEFIEAEKDGHFDFIQATLLKDVTDKTASEGITIFKSVGAAYYDLAVTAGAYDVLKKS</sequence>
<dbReference type="OrthoDB" id="9792005at2"/>
<reference evidence="1 2" key="1">
    <citation type="journal article" date="2018" name="Front. Microbiol.">
        <title>Description and Comparative Genomics of Macrococcus caseolyticus subsp. hominis subsp. nov., Macrococcus goetzii sp. nov., Macrococcus epidermidis sp. nov., and Macrococcus bohemicus sp. nov., Novel Macrococci From Human Clinical Material With Virulence Potential and Suspected Uptake of Foreign DNA by Natural Transformation.</title>
        <authorList>
            <person name="Maslanova I."/>
            <person name="Wertheimer Z."/>
            <person name="Sedlacek I."/>
            <person name="Svec P."/>
            <person name="Indrakova A."/>
            <person name="Kovarovic V."/>
            <person name="Schumann P."/>
            <person name="Sproer C."/>
            <person name="Kralova S."/>
            <person name="Sedo O."/>
            <person name="Kristofova L."/>
            <person name="Vrbovska V."/>
            <person name="Fuzik T."/>
            <person name="Petras P."/>
            <person name="Zdrahal Z."/>
            <person name="Ruzickova V."/>
            <person name="Doskar J."/>
            <person name="Pantucek R."/>
        </authorList>
    </citation>
    <scope>NUCLEOTIDE SEQUENCE [LARGE SCALE GENOMIC DNA]</scope>
    <source>
        <strain evidence="1 2">03/115</strain>
    </source>
</reference>
<dbReference type="Pfam" id="PF02423">
    <property type="entry name" value="OCD_Mu_crystall"/>
    <property type="match status" value="1"/>
</dbReference>
<dbReference type="RefSeq" id="WP_111745390.1">
    <property type="nucleotide sequence ID" value="NZ_JBHSQY010000002.1"/>
</dbReference>
<organism evidence="1 2">
    <name type="scientific">Macrococcoides bohemicum</name>
    <dbReference type="NCBI Taxonomy" id="1903056"/>
    <lineage>
        <taxon>Bacteria</taxon>
        <taxon>Bacillati</taxon>
        <taxon>Bacillota</taxon>
        <taxon>Bacilli</taxon>
        <taxon>Bacillales</taxon>
        <taxon>Staphylococcaceae</taxon>
        <taxon>Macrococcoides</taxon>
    </lineage>
</organism>
<evidence type="ECO:0000313" key="2">
    <source>
        <dbReference type="Proteomes" id="UP000249579"/>
    </source>
</evidence>
<dbReference type="EMBL" id="PZJG01000003">
    <property type="protein sequence ID" value="RAK49336.1"/>
    <property type="molecule type" value="Genomic_DNA"/>
</dbReference>
<proteinExistence type="predicted"/>
<dbReference type="SUPFAM" id="SSF51735">
    <property type="entry name" value="NAD(P)-binding Rossmann-fold domains"/>
    <property type="match status" value="1"/>
</dbReference>
<dbReference type="InterPro" id="IPR036291">
    <property type="entry name" value="NAD(P)-bd_dom_sf"/>
</dbReference>
<dbReference type="InterPro" id="IPR023401">
    <property type="entry name" value="ODC_N"/>
</dbReference>
<name>A0A328A4Y1_9STAP</name>
<dbReference type="PANTHER" id="PTHR13812">
    <property type="entry name" value="KETIMINE REDUCTASE MU-CRYSTALLIN"/>
    <property type="match status" value="1"/>
</dbReference>
<dbReference type="Gene3D" id="3.40.50.720">
    <property type="entry name" value="NAD(P)-binding Rossmann-like Domain"/>
    <property type="match status" value="1"/>
</dbReference>
<dbReference type="AlphaFoldDB" id="A0A328A4Y1"/>
<dbReference type="InterPro" id="IPR003462">
    <property type="entry name" value="ODC_Mu_crystall"/>
</dbReference>
<dbReference type="Proteomes" id="UP000249579">
    <property type="component" value="Unassembled WGS sequence"/>
</dbReference>
<dbReference type="PIRSF" id="PIRSF001439">
    <property type="entry name" value="CryM"/>
    <property type="match status" value="1"/>
</dbReference>
<dbReference type="PANTHER" id="PTHR13812:SF19">
    <property type="entry name" value="KETIMINE REDUCTASE MU-CRYSTALLIN"/>
    <property type="match status" value="1"/>
</dbReference>
<protein>
    <submittedName>
        <fullName evidence="1">Ornithine cyclodeaminase</fullName>
    </submittedName>
</protein>
<accession>A0A328A4Y1</accession>
<dbReference type="Gene3D" id="3.30.1780.10">
    <property type="entry name" value="ornithine cyclodeaminase, domain 1"/>
    <property type="match status" value="1"/>
</dbReference>
<evidence type="ECO:0000313" key="1">
    <source>
        <dbReference type="EMBL" id="RAK49336.1"/>
    </source>
</evidence>
<gene>
    <name evidence="1" type="ORF">BHX94_05850</name>
</gene>
<comment type="caution">
    <text evidence="1">The sequence shown here is derived from an EMBL/GenBank/DDBJ whole genome shotgun (WGS) entry which is preliminary data.</text>
</comment>